<organism evidence="2 3">
    <name type="scientific">Holdemanella biformis</name>
    <dbReference type="NCBI Taxonomy" id="1735"/>
    <lineage>
        <taxon>Bacteria</taxon>
        <taxon>Bacillati</taxon>
        <taxon>Bacillota</taxon>
        <taxon>Erysipelotrichia</taxon>
        <taxon>Erysipelotrichales</taxon>
        <taxon>Erysipelotrichaceae</taxon>
        <taxon>Holdemanella</taxon>
    </lineage>
</organism>
<dbReference type="AlphaFoldDB" id="A0A395WAR8"/>
<accession>A0A395WAR8</accession>
<protein>
    <submittedName>
        <fullName evidence="2">Uncharacterized protein</fullName>
    </submittedName>
</protein>
<gene>
    <name evidence="2" type="ORF">DWW32_06750</name>
    <name evidence="1" type="ORF">DWX92_09180</name>
</gene>
<dbReference type="Proteomes" id="UP000285274">
    <property type="component" value="Unassembled WGS sequence"/>
</dbReference>
<dbReference type="Proteomes" id="UP000265489">
    <property type="component" value="Unassembled WGS sequence"/>
</dbReference>
<proteinExistence type="predicted"/>
<name>A0A395WAR8_9FIRM</name>
<dbReference type="EMBL" id="QRYQ01000011">
    <property type="protein sequence ID" value="RGU91408.1"/>
    <property type="molecule type" value="Genomic_DNA"/>
</dbReference>
<evidence type="ECO:0000313" key="4">
    <source>
        <dbReference type="Proteomes" id="UP000285274"/>
    </source>
</evidence>
<evidence type="ECO:0000313" key="1">
    <source>
        <dbReference type="EMBL" id="RGS45017.1"/>
    </source>
</evidence>
<dbReference type="EMBL" id="QRVM01000047">
    <property type="protein sequence ID" value="RGS45017.1"/>
    <property type="molecule type" value="Genomic_DNA"/>
</dbReference>
<reference evidence="3 4" key="1">
    <citation type="submission" date="2018-08" db="EMBL/GenBank/DDBJ databases">
        <title>A genome reference for cultivated species of the human gut microbiota.</title>
        <authorList>
            <person name="Zou Y."/>
            <person name="Xue W."/>
            <person name="Luo G."/>
        </authorList>
    </citation>
    <scope>NUCLEOTIDE SEQUENCE [LARGE SCALE GENOMIC DNA]</scope>
    <source>
        <strain evidence="2 3">AF15-20</strain>
        <strain evidence="1 4">AF22-10AC</strain>
    </source>
</reference>
<sequence length="62" mass="7775">MPLLHIIRKGYNMWNIDLSFFHESAQIFLDEFVHKYYRIYTKSGQVFLVIFKWRKLHSLLWR</sequence>
<evidence type="ECO:0000313" key="3">
    <source>
        <dbReference type="Proteomes" id="UP000265489"/>
    </source>
</evidence>
<evidence type="ECO:0000313" key="2">
    <source>
        <dbReference type="EMBL" id="RGU91408.1"/>
    </source>
</evidence>
<comment type="caution">
    <text evidence="2">The sequence shown here is derived from an EMBL/GenBank/DDBJ whole genome shotgun (WGS) entry which is preliminary data.</text>
</comment>